<dbReference type="Proteomes" id="UP001500359">
    <property type="component" value="Unassembled WGS sequence"/>
</dbReference>
<comment type="caution">
    <text evidence="1">The sequence shown here is derived from an EMBL/GenBank/DDBJ whole genome shotgun (WGS) entry which is preliminary data.</text>
</comment>
<proteinExistence type="predicted"/>
<dbReference type="EMBL" id="BAAAFD010000003">
    <property type="protein sequence ID" value="GAA0855792.1"/>
    <property type="molecule type" value="Genomic_DNA"/>
</dbReference>
<dbReference type="RefSeq" id="WP_343858356.1">
    <property type="nucleotide sequence ID" value="NZ_BAAAFD010000003.1"/>
</dbReference>
<gene>
    <name evidence="1" type="ORF">GCM10009114_15440</name>
</gene>
<organism evidence="1 2">
    <name type="scientific">Aliiglaciecola litoralis</name>
    <dbReference type="NCBI Taxonomy" id="582857"/>
    <lineage>
        <taxon>Bacteria</taxon>
        <taxon>Pseudomonadati</taxon>
        <taxon>Pseudomonadota</taxon>
        <taxon>Gammaproteobacteria</taxon>
        <taxon>Alteromonadales</taxon>
        <taxon>Alteromonadaceae</taxon>
        <taxon>Aliiglaciecola</taxon>
    </lineage>
</organism>
<evidence type="ECO:0000313" key="2">
    <source>
        <dbReference type="Proteomes" id="UP001500359"/>
    </source>
</evidence>
<accession>A0ABN1LGN6</accession>
<keyword evidence="2" id="KW-1185">Reference proteome</keyword>
<name>A0ABN1LGN6_9ALTE</name>
<sequence>MDDIQDMQFESQVPAAAATWELRAFIIQSLGYLVGVLDRCPAKVGQCVSQQAQSCAKMKEED</sequence>
<reference evidence="1 2" key="1">
    <citation type="journal article" date="2019" name="Int. J. Syst. Evol. Microbiol.">
        <title>The Global Catalogue of Microorganisms (GCM) 10K type strain sequencing project: providing services to taxonomists for standard genome sequencing and annotation.</title>
        <authorList>
            <consortium name="The Broad Institute Genomics Platform"/>
            <consortium name="The Broad Institute Genome Sequencing Center for Infectious Disease"/>
            <person name="Wu L."/>
            <person name="Ma J."/>
        </authorList>
    </citation>
    <scope>NUCLEOTIDE SEQUENCE [LARGE SCALE GENOMIC DNA]</scope>
    <source>
        <strain evidence="1 2">JCM 15896</strain>
    </source>
</reference>
<protein>
    <submittedName>
        <fullName evidence="1">Uncharacterized protein</fullName>
    </submittedName>
</protein>
<evidence type="ECO:0000313" key="1">
    <source>
        <dbReference type="EMBL" id="GAA0855792.1"/>
    </source>
</evidence>